<accession>A0ABX2JGR6</accession>
<reference evidence="1 2" key="1">
    <citation type="submission" date="2020-06" db="EMBL/GenBank/DDBJ databases">
        <title>Sphingomonas hominis sp. nov., a member of the Sphingomonas, isolated from the hair of a 22-year-old girl.</title>
        <authorList>
            <person name="Zhang D.-F."/>
            <person name="Cui X.-W."/>
        </authorList>
    </citation>
    <scope>NUCLEOTIDE SEQUENCE [LARGE SCALE GENOMIC DNA]</scope>
    <source>
        <strain evidence="1 2">HHU CXW</strain>
    </source>
</reference>
<protein>
    <recommendedName>
        <fullName evidence="3">DUF4167 domain-containing protein</fullName>
    </recommendedName>
</protein>
<gene>
    <name evidence="1" type="ORF">HRV97_00245</name>
</gene>
<evidence type="ECO:0000313" key="2">
    <source>
        <dbReference type="Proteomes" id="UP000621447"/>
    </source>
</evidence>
<name>A0ABX2JGR6_9SPHN</name>
<sequence>MRHPPPRRECVRTDDDREYFNRRAEAEIEAASATENPAACRAHYQMAELYLERAFSDEEDAASEDAPAA</sequence>
<dbReference type="EMBL" id="JABULH010000001">
    <property type="protein sequence ID" value="NTS63584.1"/>
    <property type="molecule type" value="Genomic_DNA"/>
</dbReference>
<evidence type="ECO:0000313" key="1">
    <source>
        <dbReference type="EMBL" id="NTS63584.1"/>
    </source>
</evidence>
<proteinExistence type="predicted"/>
<keyword evidence="2" id="KW-1185">Reference proteome</keyword>
<comment type="caution">
    <text evidence="1">The sequence shown here is derived from an EMBL/GenBank/DDBJ whole genome shotgun (WGS) entry which is preliminary data.</text>
</comment>
<dbReference type="Proteomes" id="UP000621447">
    <property type="component" value="Unassembled WGS sequence"/>
</dbReference>
<evidence type="ECO:0008006" key="3">
    <source>
        <dbReference type="Google" id="ProtNLM"/>
    </source>
</evidence>
<organism evidence="1 2">
    <name type="scientific">Sphingomonas hominis</name>
    <dbReference type="NCBI Taxonomy" id="2741495"/>
    <lineage>
        <taxon>Bacteria</taxon>
        <taxon>Pseudomonadati</taxon>
        <taxon>Pseudomonadota</taxon>
        <taxon>Alphaproteobacteria</taxon>
        <taxon>Sphingomonadales</taxon>
        <taxon>Sphingomonadaceae</taxon>
        <taxon>Sphingomonas</taxon>
    </lineage>
</organism>